<proteinExistence type="predicted"/>
<dbReference type="Proteomes" id="UP001204798">
    <property type="component" value="Unassembled WGS sequence"/>
</dbReference>
<dbReference type="RefSeq" id="WP_259099284.1">
    <property type="nucleotide sequence ID" value="NZ_CP130454.1"/>
</dbReference>
<evidence type="ECO:0000313" key="3">
    <source>
        <dbReference type="Proteomes" id="UP001204798"/>
    </source>
</evidence>
<dbReference type="Pfam" id="PF08909">
    <property type="entry name" value="DUF1854"/>
    <property type="match status" value="1"/>
</dbReference>
<comment type="caution">
    <text evidence="2">The sequence shown here is derived from an EMBL/GenBank/DDBJ whole genome shotgun (WGS) entry which is preliminary data.</text>
</comment>
<gene>
    <name evidence="2" type="ORF">M2350_002796</name>
</gene>
<sequence>MTYAWELEPDIEVRVIKGREAKFLRMQDGQIVLVWNEEAIAVGKILRTLPISDPWRYLIVYDTEGNEVGIIVDIKELDPASQEIVREELERRYHIPKILRILKVERLPQTGYTRWQVETDEGFKEFVVPGSEHIYTSRYPRIFLVDEEGNRYEIPNFERLDARSKRIAIQHL</sequence>
<evidence type="ECO:0000259" key="1">
    <source>
        <dbReference type="Pfam" id="PF08909"/>
    </source>
</evidence>
<dbReference type="EMBL" id="JANUCP010000005">
    <property type="protein sequence ID" value="MCS3920367.1"/>
    <property type="molecule type" value="Genomic_DNA"/>
</dbReference>
<keyword evidence="3" id="KW-1185">Reference proteome</keyword>
<accession>A0ABT2ER03</accession>
<organism evidence="2 3">
    <name type="scientific">Candidatus Fervidibacter sacchari</name>
    <dbReference type="NCBI Taxonomy" id="1448929"/>
    <lineage>
        <taxon>Bacteria</taxon>
        <taxon>Candidatus Fervidibacterota</taxon>
        <taxon>Candidatus Fervidibacter</taxon>
    </lineage>
</organism>
<protein>
    <recommendedName>
        <fullName evidence="1">DUF1854 domain-containing protein</fullName>
    </recommendedName>
</protein>
<reference evidence="2 3" key="1">
    <citation type="submission" date="2022-08" db="EMBL/GenBank/DDBJ databases">
        <title>Bacterial and archaeal communities from various locations to study Microbial Dark Matter (Phase II).</title>
        <authorList>
            <person name="Stepanauskas R."/>
        </authorList>
    </citation>
    <scope>NUCLEOTIDE SEQUENCE [LARGE SCALE GENOMIC DNA]</scope>
    <source>
        <strain evidence="2 3">PD1</strain>
    </source>
</reference>
<feature type="domain" description="DUF1854" evidence="1">
    <location>
        <begin position="47"/>
        <end position="167"/>
    </location>
</feature>
<dbReference type="InterPro" id="IPR015005">
    <property type="entry name" value="DUF1854"/>
</dbReference>
<name>A0ABT2ER03_9BACT</name>
<evidence type="ECO:0000313" key="2">
    <source>
        <dbReference type="EMBL" id="MCS3920367.1"/>
    </source>
</evidence>